<comment type="caution">
    <text evidence="2">The sequence shown here is derived from an EMBL/GenBank/DDBJ whole genome shotgun (WGS) entry which is preliminary data.</text>
</comment>
<feature type="domain" description="VWFA" evidence="1">
    <location>
        <begin position="33"/>
        <end position="215"/>
    </location>
</feature>
<protein>
    <submittedName>
        <fullName evidence="2">VWA domain-containing protein</fullName>
    </submittedName>
</protein>
<dbReference type="PROSITE" id="PS50234">
    <property type="entry name" value="VWFA"/>
    <property type="match status" value="1"/>
</dbReference>
<dbReference type="SUPFAM" id="SSF53300">
    <property type="entry name" value="vWA-like"/>
    <property type="match status" value="1"/>
</dbReference>
<keyword evidence="3" id="KW-1185">Reference proteome</keyword>
<sequence length="297" mass="31571">MPAHAVGPESWGKRARGSFVTYSAEISRANPSCFVFLVDQSASMNDPIGGGSRQRKAEVVADAINRLLAELSVKCAKEEGVRDYFHVAVLGYGYTVGSAFTGPLAGRDLVPLSQVADQPARVEKRVKKVPDGAGGLVETTTSFPVWVDPVANGGTPMCRALGLAEKLVADWVARHPDCFPPIVLNLTDGESTDGDPASAAWAVQTHVTADGAALLFNLHVSAANAVPVTFPDTDVALPDPYARTLFGMSSLLPQHMRFYALQQGLPAGDMARGFVYNADITSVVQFLDIGTRATELR</sequence>
<reference evidence="2 3" key="1">
    <citation type="journal article" date="2019" name="Int. J. Syst. Evol. Microbiol.">
        <title>The Global Catalogue of Microorganisms (GCM) 10K type strain sequencing project: providing services to taxonomists for standard genome sequencing and annotation.</title>
        <authorList>
            <consortium name="The Broad Institute Genomics Platform"/>
            <consortium name="The Broad Institute Genome Sequencing Center for Infectious Disease"/>
            <person name="Wu L."/>
            <person name="Ma J."/>
        </authorList>
    </citation>
    <scope>NUCLEOTIDE SEQUENCE [LARGE SCALE GENOMIC DNA]</scope>
    <source>
        <strain evidence="2 3">JCM 3380</strain>
    </source>
</reference>
<organism evidence="2 3">
    <name type="scientific">Saccharothrix mutabilis subsp. mutabilis</name>
    <dbReference type="NCBI Taxonomy" id="66855"/>
    <lineage>
        <taxon>Bacteria</taxon>
        <taxon>Bacillati</taxon>
        <taxon>Actinomycetota</taxon>
        <taxon>Actinomycetes</taxon>
        <taxon>Pseudonocardiales</taxon>
        <taxon>Pseudonocardiaceae</taxon>
        <taxon>Saccharothrix</taxon>
    </lineage>
</organism>
<dbReference type="Gene3D" id="3.40.50.410">
    <property type="entry name" value="von Willebrand factor, type A domain"/>
    <property type="match status" value="1"/>
</dbReference>
<gene>
    <name evidence="2" type="ORF">GCM10010492_52740</name>
</gene>
<evidence type="ECO:0000313" key="3">
    <source>
        <dbReference type="Proteomes" id="UP001500416"/>
    </source>
</evidence>
<evidence type="ECO:0000313" key="2">
    <source>
        <dbReference type="EMBL" id="GAA0246646.1"/>
    </source>
</evidence>
<dbReference type="InterPro" id="IPR002035">
    <property type="entry name" value="VWF_A"/>
</dbReference>
<proteinExistence type="predicted"/>
<evidence type="ECO:0000259" key="1">
    <source>
        <dbReference type="PROSITE" id="PS50234"/>
    </source>
</evidence>
<dbReference type="InterPro" id="IPR036465">
    <property type="entry name" value="vWFA_dom_sf"/>
</dbReference>
<dbReference type="EMBL" id="BAAABU010000014">
    <property type="protein sequence ID" value="GAA0246646.1"/>
    <property type="molecule type" value="Genomic_DNA"/>
</dbReference>
<name>A0ABN0UD59_9PSEU</name>
<accession>A0ABN0UD59</accession>
<dbReference type="Proteomes" id="UP001500416">
    <property type="component" value="Unassembled WGS sequence"/>
</dbReference>